<dbReference type="PANTHER" id="PTHR39206:SF1">
    <property type="entry name" value="SLL8004 PROTEIN"/>
    <property type="match status" value="1"/>
</dbReference>
<dbReference type="RefSeq" id="WP_170195465.1">
    <property type="nucleotide sequence ID" value="NZ_JABBNB010000018.1"/>
</dbReference>
<evidence type="ECO:0000313" key="2">
    <source>
        <dbReference type="Proteomes" id="UP000550729"/>
    </source>
</evidence>
<gene>
    <name evidence="1" type="ORF">HH308_17225</name>
</gene>
<dbReference type="Gene3D" id="3.40.50.300">
    <property type="entry name" value="P-loop containing nucleotide triphosphate hydrolases"/>
    <property type="match status" value="1"/>
</dbReference>
<reference evidence="1 2" key="1">
    <citation type="submission" date="2020-04" db="EMBL/GenBank/DDBJ databases">
        <title>Gordonia sp. nov. TBRC 11910.</title>
        <authorList>
            <person name="Suriyachadkun C."/>
        </authorList>
    </citation>
    <scope>NUCLEOTIDE SEQUENCE [LARGE SCALE GENOMIC DNA]</scope>
    <source>
        <strain evidence="1 2">TBRC 11910</strain>
    </source>
</reference>
<dbReference type="Pfam" id="PF13671">
    <property type="entry name" value="AAA_33"/>
    <property type="match status" value="1"/>
</dbReference>
<dbReference type="PANTHER" id="PTHR39206">
    <property type="entry name" value="SLL8004 PROTEIN"/>
    <property type="match status" value="1"/>
</dbReference>
<comment type="caution">
    <text evidence="1">The sequence shown here is derived from an EMBL/GenBank/DDBJ whole genome shotgun (WGS) entry which is preliminary data.</text>
</comment>
<protein>
    <submittedName>
        <fullName evidence="1">AAA family ATPase</fullName>
    </submittedName>
</protein>
<dbReference type="Proteomes" id="UP000550729">
    <property type="component" value="Unassembled WGS sequence"/>
</dbReference>
<keyword evidence="2" id="KW-1185">Reference proteome</keyword>
<evidence type="ECO:0000313" key="1">
    <source>
        <dbReference type="EMBL" id="NMO02956.1"/>
    </source>
</evidence>
<dbReference type="AlphaFoldDB" id="A0A848KWB6"/>
<organism evidence="1 2">
    <name type="scientific">Gordonia asplenii</name>
    <dbReference type="NCBI Taxonomy" id="2725283"/>
    <lineage>
        <taxon>Bacteria</taxon>
        <taxon>Bacillati</taxon>
        <taxon>Actinomycetota</taxon>
        <taxon>Actinomycetes</taxon>
        <taxon>Mycobacteriales</taxon>
        <taxon>Gordoniaceae</taxon>
        <taxon>Gordonia</taxon>
    </lineage>
</organism>
<dbReference type="SUPFAM" id="SSF52540">
    <property type="entry name" value="P-loop containing nucleoside triphosphate hydrolases"/>
    <property type="match status" value="1"/>
</dbReference>
<dbReference type="InterPro" id="IPR027417">
    <property type="entry name" value="P-loop_NTPase"/>
</dbReference>
<proteinExistence type="predicted"/>
<sequence>MKRLDLVIGPNGAGKSTFIALTLAPRRSDAVFVNADVIAKQRWPGHEARYSYDAAQIADRTRRELLAAGRSFIAETVASHPSKLDLAVQARKLGYTVVLHVVMVPVELSVARVTRRVRAGGHDVPEDKIRHRHDRVWPIARQAIEVSNHAYVYDNSRASGPQVVAVFTDGDPVGVVAWPQWTPAVLVDRWPRE</sequence>
<accession>A0A848KWB6</accession>
<dbReference type="EMBL" id="JABBNB010000018">
    <property type="protein sequence ID" value="NMO02956.1"/>
    <property type="molecule type" value="Genomic_DNA"/>
</dbReference>
<name>A0A848KWB6_9ACTN</name>